<dbReference type="GO" id="GO:0042113">
    <property type="term" value="P:B cell activation"/>
    <property type="evidence" value="ECO:0007669"/>
    <property type="project" value="UniProtKB-KW"/>
</dbReference>
<evidence type="ECO:0000313" key="5">
    <source>
        <dbReference type="Proteomes" id="UP000694385"/>
    </source>
</evidence>
<comment type="similarity">
    <text evidence="2">Belongs to the IGBP1/TAP42 family.</text>
</comment>
<dbReference type="PANTHER" id="PTHR10933">
    <property type="entry name" value="IMMUNOGLOBULIN-BINDING PROTEIN 1"/>
    <property type="match status" value="1"/>
</dbReference>
<proteinExistence type="inferred from homology"/>
<evidence type="ECO:0000256" key="3">
    <source>
        <dbReference type="SAM" id="MobiDB-lite"/>
    </source>
</evidence>
<dbReference type="PANTHER" id="PTHR10933:SF9">
    <property type="entry name" value="IMMUNOGLOBULIN-BINDING PROTEIN 1"/>
    <property type="match status" value="1"/>
</dbReference>
<dbReference type="Gene3D" id="1.25.40.540">
    <property type="entry name" value="TAP42-like family"/>
    <property type="match status" value="1"/>
</dbReference>
<keyword evidence="1" id="KW-0075">B-cell activation</keyword>
<evidence type="ECO:0000256" key="2">
    <source>
        <dbReference type="ARBA" id="ARBA00034730"/>
    </source>
</evidence>
<organism evidence="4 5">
    <name type="scientific">Jaculus jaculus</name>
    <name type="common">Lesser Egyptian jerboa</name>
    <dbReference type="NCBI Taxonomy" id="51337"/>
    <lineage>
        <taxon>Eukaryota</taxon>
        <taxon>Metazoa</taxon>
        <taxon>Chordata</taxon>
        <taxon>Craniata</taxon>
        <taxon>Vertebrata</taxon>
        <taxon>Euteleostomi</taxon>
        <taxon>Mammalia</taxon>
        <taxon>Eutheria</taxon>
        <taxon>Euarchontoglires</taxon>
        <taxon>Glires</taxon>
        <taxon>Rodentia</taxon>
        <taxon>Myomorpha</taxon>
        <taxon>Dipodoidea</taxon>
        <taxon>Dipodidae</taxon>
        <taxon>Dipodinae</taxon>
        <taxon>Jaculus</taxon>
    </lineage>
</organism>
<sequence>MAESEEELQAQRLPELFESSRQLVEELERATLPSGSRLIQDMVKQGLKLLERAADMLSQLDMFGPNEDLEELASGELRYLLVPAFRGALTLRLANPSKRLEHLRQAREYFEQFLSRCHSYRVPPPSPARNGCEGTTSASGPGAPGLVAMAVRRQEKIQRCLRRKETEQRLSALRDAVLGGPADEERVREFHLLSLRRWVDVSLEELESIDREVRILEQRGCSSSRASPSCLPFVLMRDTAQARVFGLGYPSLATMTVHEWSEQQRQKCAAAPAQEAPQGPETVEQGQASQPEKEQAREDDDDEKILRRAQEWDDWKDTHPRGYGNRQNMG</sequence>
<dbReference type="GO" id="GO:0009966">
    <property type="term" value="P:regulation of signal transduction"/>
    <property type="evidence" value="ECO:0007669"/>
    <property type="project" value="InterPro"/>
</dbReference>
<dbReference type="Ensembl" id="ENSJJAT00000025618.1">
    <property type="protein sequence ID" value="ENSJJAP00000019082.1"/>
    <property type="gene ID" value="ENSJJAG00000020156.1"/>
</dbReference>
<dbReference type="GO" id="GO:0035303">
    <property type="term" value="P:regulation of dephosphorylation"/>
    <property type="evidence" value="ECO:0007669"/>
    <property type="project" value="TreeGrafter"/>
</dbReference>
<dbReference type="GeneTree" id="ENSGT00390000002414"/>
<reference evidence="4" key="1">
    <citation type="submission" date="2025-08" db="UniProtKB">
        <authorList>
            <consortium name="Ensembl"/>
        </authorList>
    </citation>
    <scope>IDENTIFICATION</scope>
</reference>
<feature type="compositionally biased region" description="Low complexity" evidence="3">
    <location>
        <begin position="269"/>
        <end position="281"/>
    </location>
</feature>
<evidence type="ECO:0000256" key="1">
    <source>
        <dbReference type="ARBA" id="ARBA00022936"/>
    </source>
</evidence>
<dbReference type="InterPro" id="IPR038511">
    <property type="entry name" value="TAP42/TAP46-like_sf"/>
</dbReference>
<dbReference type="GO" id="GO:0051721">
    <property type="term" value="F:protein phosphatase 2A binding"/>
    <property type="evidence" value="ECO:0007669"/>
    <property type="project" value="TreeGrafter"/>
</dbReference>
<dbReference type="Pfam" id="PF04177">
    <property type="entry name" value="TAP42"/>
    <property type="match status" value="1"/>
</dbReference>
<accession>A0A8C5L9T7</accession>
<reference evidence="4" key="2">
    <citation type="submission" date="2025-09" db="UniProtKB">
        <authorList>
            <consortium name="Ensembl"/>
        </authorList>
    </citation>
    <scope>IDENTIFICATION</scope>
</reference>
<protein>
    <submittedName>
        <fullName evidence="4">Immunoglobulin (CD79A) binding protein 1b</fullName>
    </submittedName>
</protein>
<dbReference type="FunFam" id="1.25.40.540:FF:000003">
    <property type="entry name" value="Immunoglobulin (CD79A)-binding protein 1"/>
    <property type="match status" value="1"/>
</dbReference>
<feature type="region of interest" description="Disordered" evidence="3">
    <location>
        <begin position="266"/>
        <end position="330"/>
    </location>
</feature>
<dbReference type="AlphaFoldDB" id="A0A8C5L9T7"/>
<name>A0A8C5L9T7_JACJA</name>
<evidence type="ECO:0000313" key="4">
    <source>
        <dbReference type="Ensembl" id="ENSJJAP00000019082.1"/>
    </source>
</evidence>
<dbReference type="InterPro" id="IPR007304">
    <property type="entry name" value="TAP46-like"/>
</dbReference>
<keyword evidence="5" id="KW-1185">Reference proteome</keyword>
<feature type="compositionally biased region" description="Basic and acidic residues" evidence="3">
    <location>
        <begin position="304"/>
        <end position="320"/>
    </location>
</feature>
<dbReference type="Proteomes" id="UP000694385">
    <property type="component" value="Unassembled WGS sequence"/>
</dbReference>
<dbReference type="GO" id="GO:0005829">
    <property type="term" value="C:cytosol"/>
    <property type="evidence" value="ECO:0007669"/>
    <property type="project" value="TreeGrafter"/>
</dbReference>